<evidence type="ECO:0000313" key="3">
    <source>
        <dbReference type="EMBL" id="PWF47824.1"/>
    </source>
</evidence>
<dbReference type="EMBL" id="PXWF02000225">
    <property type="protein sequence ID" value="PWF47824.1"/>
    <property type="molecule type" value="Genomic_DNA"/>
</dbReference>
<organism evidence="3 4">
    <name type="scientific">Massilia glaciei</name>
    <dbReference type="NCBI Taxonomy" id="1524097"/>
    <lineage>
        <taxon>Bacteria</taxon>
        <taxon>Pseudomonadati</taxon>
        <taxon>Pseudomonadota</taxon>
        <taxon>Betaproteobacteria</taxon>
        <taxon>Burkholderiales</taxon>
        <taxon>Oxalobacteraceae</taxon>
        <taxon>Telluria group</taxon>
        <taxon>Massilia</taxon>
    </lineage>
</organism>
<dbReference type="InterPro" id="IPR007159">
    <property type="entry name" value="SpoVT-AbrB_dom"/>
</dbReference>
<dbReference type="Gene3D" id="2.10.260.10">
    <property type="match status" value="1"/>
</dbReference>
<dbReference type="OrthoDB" id="9795766at2"/>
<evidence type="ECO:0000256" key="1">
    <source>
        <dbReference type="PROSITE-ProRule" id="PRU01076"/>
    </source>
</evidence>
<dbReference type="PROSITE" id="PS51740">
    <property type="entry name" value="SPOVT_ABRB"/>
    <property type="match status" value="1"/>
</dbReference>
<keyword evidence="4" id="KW-1185">Reference proteome</keyword>
<gene>
    <name evidence="3" type="ORF">C7C56_013770</name>
</gene>
<comment type="caution">
    <text evidence="3">The sequence shown here is derived from an EMBL/GenBank/DDBJ whole genome shotgun (WGS) entry which is preliminary data.</text>
</comment>
<dbReference type="GO" id="GO:0003677">
    <property type="term" value="F:DNA binding"/>
    <property type="evidence" value="ECO:0007669"/>
    <property type="project" value="UniProtKB-UniRule"/>
</dbReference>
<dbReference type="AlphaFoldDB" id="A0A2U2HK37"/>
<accession>A0A2U2HK37</accession>
<evidence type="ECO:0000259" key="2">
    <source>
        <dbReference type="PROSITE" id="PS51740"/>
    </source>
</evidence>
<dbReference type="RefSeq" id="WP_106757955.1">
    <property type="nucleotide sequence ID" value="NZ_PXWF02000225.1"/>
</dbReference>
<dbReference type="InterPro" id="IPR037914">
    <property type="entry name" value="SpoVT-AbrB_sf"/>
</dbReference>
<dbReference type="Proteomes" id="UP000241421">
    <property type="component" value="Unassembled WGS sequence"/>
</dbReference>
<name>A0A2U2HK37_9BURK</name>
<keyword evidence="1 3" id="KW-0238">DNA-binding</keyword>
<proteinExistence type="predicted"/>
<feature type="domain" description="SpoVT-AbrB" evidence="2">
    <location>
        <begin position="3"/>
        <end position="46"/>
    </location>
</feature>
<evidence type="ECO:0000313" key="4">
    <source>
        <dbReference type="Proteomes" id="UP000241421"/>
    </source>
</evidence>
<dbReference type="SUPFAM" id="SSF89447">
    <property type="entry name" value="AbrB/MazE/MraZ-like"/>
    <property type="match status" value="1"/>
</dbReference>
<protein>
    <submittedName>
        <fullName evidence="3">AbrB/MazE/SpoVT family DNA-binding domain-containing protein</fullName>
    </submittedName>
</protein>
<sequence length="82" mass="8948">MRIAIRRIGNSKGMIIPTSMLQQLGLDTEAEVSIQDGALIVRAPSKPVRSGWAEASEELAKHGDDALVMPDFSNVDDAELQW</sequence>
<reference evidence="3 4" key="1">
    <citation type="submission" date="2018-04" db="EMBL/GenBank/DDBJ databases">
        <title>Massilia violaceinigra sp. nov., a novel purple-pigmented bacterium isolated from Tianshan glacier, Xinjiang, China.</title>
        <authorList>
            <person name="Wang H."/>
        </authorList>
    </citation>
    <scope>NUCLEOTIDE SEQUENCE [LARGE SCALE GENOMIC DNA]</scope>
    <source>
        <strain evidence="3 4">B448-2</strain>
    </source>
</reference>